<gene>
    <name evidence="1" type="ORF">BST26_14335</name>
</gene>
<keyword evidence="2" id="KW-1185">Reference proteome</keyword>
<sequence length="137" mass="13703">MNPKIAQTLYIGGTVVTGIISIAAIWGGLSADTAAGIIQALTGLLTLLGGTAITTTAAVRTTRQRQDGTLGTPVDQILSGLDKLNGAKATGTAIAEQATADLDKVTQAVTGALGQVPVIGPTVGALTQQVIDATRPR</sequence>
<protein>
    <submittedName>
        <fullName evidence="1">Uncharacterized protein</fullName>
    </submittedName>
</protein>
<evidence type="ECO:0000313" key="2">
    <source>
        <dbReference type="Proteomes" id="UP000192801"/>
    </source>
</evidence>
<dbReference type="Pfam" id="PF16081">
    <property type="entry name" value="Phage_holin_7_1"/>
    <property type="match status" value="1"/>
</dbReference>
<dbReference type="STRING" id="444597.BST26_14335"/>
<dbReference type="AlphaFoldDB" id="A0A1X0D813"/>
<name>A0A1X0D813_9MYCO</name>
<dbReference type="RefSeq" id="WP_083031845.1">
    <property type="nucleotide sequence ID" value="NZ_AP022618.1"/>
</dbReference>
<dbReference type="Proteomes" id="UP000192801">
    <property type="component" value="Unassembled WGS sequence"/>
</dbReference>
<dbReference type="InterPro" id="IPR032121">
    <property type="entry name" value="Myco_phage_holin"/>
</dbReference>
<comment type="caution">
    <text evidence="1">The sequence shown here is derived from an EMBL/GenBank/DDBJ whole genome shotgun (WGS) entry which is preliminary data.</text>
</comment>
<reference evidence="1 2" key="1">
    <citation type="submission" date="2016-12" db="EMBL/GenBank/DDBJ databases">
        <title>The new phylogeny of genus Mycobacterium.</title>
        <authorList>
            <person name="Tortoli E."/>
            <person name="Trovato A."/>
            <person name="Cirillo D.M."/>
        </authorList>
    </citation>
    <scope>NUCLEOTIDE SEQUENCE [LARGE SCALE GENOMIC DNA]</scope>
    <source>
        <strain evidence="1 2">DSM 45130</strain>
    </source>
</reference>
<organism evidence="1 2">
    <name type="scientific">Mycolicibacterium insubricum</name>
    <dbReference type="NCBI Taxonomy" id="444597"/>
    <lineage>
        <taxon>Bacteria</taxon>
        <taxon>Bacillati</taxon>
        <taxon>Actinomycetota</taxon>
        <taxon>Actinomycetes</taxon>
        <taxon>Mycobacteriales</taxon>
        <taxon>Mycobacteriaceae</taxon>
        <taxon>Mycolicibacterium</taxon>
    </lineage>
</organism>
<dbReference type="EMBL" id="MVHS01000036">
    <property type="protein sequence ID" value="ORA68523.1"/>
    <property type="molecule type" value="Genomic_DNA"/>
</dbReference>
<evidence type="ECO:0000313" key="1">
    <source>
        <dbReference type="EMBL" id="ORA68523.1"/>
    </source>
</evidence>
<accession>A0A1X0D813</accession>
<dbReference type="OrthoDB" id="10017057at2"/>
<proteinExistence type="predicted"/>